<accession>A0A2S4MC75</accession>
<evidence type="ECO:0000313" key="3">
    <source>
        <dbReference type="EMBL" id="POR52343.1"/>
    </source>
</evidence>
<dbReference type="AlphaFoldDB" id="A0A2S4MC75"/>
<gene>
    <name evidence="3" type="ORF">CYD53_1057</name>
</gene>
<organism evidence="3 4">
    <name type="scientific">Bosea psychrotolerans</name>
    <dbReference type="NCBI Taxonomy" id="1871628"/>
    <lineage>
        <taxon>Bacteria</taxon>
        <taxon>Pseudomonadati</taxon>
        <taxon>Pseudomonadota</taxon>
        <taxon>Alphaproteobacteria</taxon>
        <taxon>Hyphomicrobiales</taxon>
        <taxon>Boseaceae</taxon>
        <taxon>Bosea</taxon>
    </lineage>
</organism>
<dbReference type="CDD" id="cd01038">
    <property type="entry name" value="Endonuclease_DUF559"/>
    <property type="match status" value="1"/>
</dbReference>
<dbReference type="InterPro" id="IPR011335">
    <property type="entry name" value="Restrct_endonuc-II-like"/>
</dbReference>
<dbReference type="PANTHER" id="PTHR38590">
    <property type="entry name" value="BLL0828 PROTEIN"/>
    <property type="match status" value="1"/>
</dbReference>
<feature type="domain" description="DUF559" evidence="2">
    <location>
        <begin position="64"/>
        <end position="166"/>
    </location>
</feature>
<dbReference type="OrthoDB" id="9798754at2"/>
<reference evidence="3 4" key="1">
    <citation type="submission" date="2018-01" db="EMBL/GenBank/DDBJ databases">
        <title>Genomic Encyclopedia of Type Strains, Phase III (KMG-III): the genomes of soil and plant-associated and newly described type strains.</title>
        <authorList>
            <person name="Whitman W."/>
        </authorList>
    </citation>
    <scope>NUCLEOTIDE SEQUENCE [LARGE SCALE GENOMIC DNA]</scope>
    <source>
        <strain evidence="3 4">1131</strain>
    </source>
</reference>
<dbReference type="SUPFAM" id="SSF52980">
    <property type="entry name" value="Restriction endonuclease-like"/>
    <property type="match status" value="1"/>
</dbReference>
<feature type="compositionally biased region" description="Pro residues" evidence="1">
    <location>
        <begin position="38"/>
        <end position="49"/>
    </location>
</feature>
<keyword evidence="3" id="KW-0378">Hydrolase</keyword>
<keyword evidence="4" id="KW-1185">Reference proteome</keyword>
<protein>
    <submittedName>
        <fullName evidence="3">Very-short-patch-repair endonuclease</fullName>
    </submittedName>
</protein>
<feature type="region of interest" description="Disordered" evidence="1">
    <location>
        <begin position="1"/>
        <end position="75"/>
    </location>
</feature>
<sequence length="184" mass="20634">MNRQPAPSPLAGEGWGEGARDGHRAATAKSQPGNVTAPPHPAAARPPSPARGEGENAATLSQTLRGRARAMRKEPTEAERKLWHLVRDRRFSGFKFRRQVPIGRYIVDLVCLEKRLIVEADGGQHAENAHDVVRDAWLAVQGFRIRRFWNADILQRPDEVRDTLWHDLDGVARIEPTETAEMRS</sequence>
<comment type="caution">
    <text evidence="3">The sequence shown here is derived from an EMBL/GenBank/DDBJ whole genome shotgun (WGS) entry which is preliminary data.</text>
</comment>
<dbReference type="Pfam" id="PF04480">
    <property type="entry name" value="DUF559"/>
    <property type="match status" value="1"/>
</dbReference>
<proteinExistence type="predicted"/>
<evidence type="ECO:0000313" key="4">
    <source>
        <dbReference type="Proteomes" id="UP000236919"/>
    </source>
</evidence>
<keyword evidence="3" id="KW-0540">Nuclease</keyword>
<dbReference type="EMBL" id="PQFZ01000005">
    <property type="protein sequence ID" value="POR52343.1"/>
    <property type="molecule type" value="Genomic_DNA"/>
</dbReference>
<dbReference type="Gene3D" id="3.40.960.10">
    <property type="entry name" value="VSR Endonuclease"/>
    <property type="match status" value="1"/>
</dbReference>
<dbReference type="PANTHER" id="PTHR38590:SF1">
    <property type="entry name" value="BLL0828 PROTEIN"/>
    <property type="match status" value="1"/>
</dbReference>
<name>A0A2S4MC75_9HYPH</name>
<dbReference type="InterPro" id="IPR047216">
    <property type="entry name" value="Endonuclease_DUF559_bact"/>
</dbReference>
<evidence type="ECO:0000259" key="2">
    <source>
        <dbReference type="Pfam" id="PF04480"/>
    </source>
</evidence>
<keyword evidence="3" id="KW-0255">Endonuclease</keyword>
<evidence type="ECO:0000256" key="1">
    <source>
        <dbReference type="SAM" id="MobiDB-lite"/>
    </source>
</evidence>
<dbReference type="InterPro" id="IPR007569">
    <property type="entry name" value="DUF559"/>
</dbReference>
<dbReference type="GO" id="GO:0004519">
    <property type="term" value="F:endonuclease activity"/>
    <property type="evidence" value="ECO:0007669"/>
    <property type="project" value="UniProtKB-KW"/>
</dbReference>
<dbReference type="Proteomes" id="UP000236919">
    <property type="component" value="Unassembled WGS sequence"/>
</dbReference>